<proteinExistence type="predicted"/>
<protein>
    <submittedName>
        <fullName evidence="1">Uncharacterized protein</fullName>
    </submittedName>
</protein>
<comment type="caution">
    <text evidence="1">The sequence shown here is derived from an EMBL/GenBank/DDBJ whole genome shotgun (WGS) entry which is preliminary data.</text>
</comment>
<sequence>MTVPDLTTFIGEHPCEVTGLSDGRSVLEFGAPRMHYESADSWSSLAGCMEWTAELRLSHLDAAGDAPEVSVGTVQFLILRAGYERPREVLPLYGERAEIFAELFSEEWLDPDLDESDDFTGGMPISTALLVLDATVDSRLPSASSLRAWAVAETVHTMLPTTSGLVVMPALPAAAQPARRLLPADQVDPDCARVGCASIPGHPRFYGQATAYVYLEEARNELAHVRDGVFRVELQD</sequence>
<evidence type="ECO:0000313" key="2">
    <source>
        <dbReference type="Proteomes" id="UP000178953"/>
    </source>
</evidence>
<accession>A0A1E8PVN8</accession>
<dbReference type="EMBL" id="MCHX01000136">
    <property type="protein sequence ID" value="OFJ50382.1"/>
    <property type="molecule type" value="Genomic_DNA"/>
</dbReference>
<gene>
    <name evidence="1" type="ORF">BEL07_28560</name>
</gene>
<reference evidence="1 2" key="1">
    <citation type="submission" date="2016-09" db="EMBL/GenBank/DDBJ databases">
        <title>genome sequence of Mycobacterium sp. 739 SCH.</title>
        <authorList>
            <person name="Greninger A.L."/>
            <person name="Qin X."/>
            <person name="Jerome K."/>
            <person name="Vora S."/>
            <person name="Quinn K."/>
        </authorList>
    </citation>
    <scope>NUCLEOTIDE SEQUENCE [LARGE SCALE GENOMIC DNA]</scope>
    <source>
        <strain evidence="1 2">SCH</strain>
    </source>
</reference>
<evidence type="ECO:0000313" key="1">
    <source>
        <dbReference type="EMBL" id="OFJ50382.1"/>
    </source>
</evidence>
<organism evidence="1 2">
    <name type="scientific">Mycolicibacterium grossiae</name>
    <dbReference type="NCBI Taxonomy" id="1552759"/>
    <lineage>
        <taxon>Bacteria</taxon>
        <taxon>Bacillati</taxon>
        <taxon>Actinomycetota</taxon>
        <taxon>Actinomycetes</taxon>
        <taxon>Mycobacteriales</taxon>
        <taxon>Mycobacteriaceae</taxon>
        <taxon>Mycolicibacterium</taxon>
    </lineage>
</organism>
<dbReference type="AlphaFoldDB" id="A0A1E8PVN8"/>
<keyword evidence="2" id="KW-1185">Reference proteome</keyword>
<dbReference type="Proteomes" id="UP000178953">
    <property type="component" value="Unassembled WGS sequence"/>
</dbReference>
<name>A0A1E8PVN8_9MYCO</name>